<dbReference type="Pfam" id="PF13639">
    <property type="entry name" value="zf-RING_2"/>
    <property type="match status" value="1"/>
</dbReference>
<dbReference type="SMART" id="SM00184">
    <property type="entry name" value="RING"/>
    <property type="match status" value="1"/>
</dbReference>
<protein>
    <recommendedName>
        <fullName evidence="2">RING-type E3 ubiquitin transferase</fullName>
        <ecNumber evidence="2">2.3.2.27</ecNumber>
    </recommendedName>
</protein>
<keyword evidence="4" id="KW-0479">Metal-binding</keyword>
<evidence type="ECO:0000256" key="3">
    <source>
        <dbReference type="ARBA" id="ARBA00022679"/>
    </source>
</evidence>
<dbReference type="PROSITE" id="PS50089">
    <property type="entry name" value="ZF_RING_2"/>
    <property type="match status" value="1"/>
</dbReference>
<feature type="compositionally biased region" description="Polar residues" evidence="9">
    <location>
        <begin position="218"/>
        <end position="227"/>
    </location>
</feature>
<organism evidence="11">
    <name type="scientific">Opuntia streptacantha</name>
    <name type="common">Prickly pear cactus</name>
    <name type="synonym">Opuntia cardona</name>
    <dbReference type="NCBI Taxonomy" id="393608"/>
    <lineage>
        <taxon>Eukaryota</taxon>
        <taxon>Viridiplantae</taxon>
        <taxon>Streptophyta</taxon>
        <taxon>Embryophyta</taxon>
        <taxon>Tracheophyta</taxon>
        <taxon>Spermatophyta</taxon>
        <taxon>Magnoliopsida</taxon>
        <taxon>eudicotyledons</taxon>
        <taxon>Gunneridae</taxon>
        <taxon>Pentapetalae</taxon>
        <taxon>Caryophyllales</taxon>
        <taxon>Cactineae</taxon>
        <taxon>Cactaceae</taxon>
        <taxon>Opuntioideae</taxon>
        <taxon>Opuntia</taxon>
    </lineage>
</organism>
<evidence type="ECO:0000256" key="5">
    <source>
        <dbReference type="ARBA" id="ARBA00022771"/>
    </source>
</evidence>
<evidence type="ECO:0000256" key="6">
    <source>
        <dbReference type="ARBA" id="ARBA00022786"/>
    </source>
</evidence>
<proteinExistence type="predicted"/>
<keyword evidence="3" id="KW-0808">Transferase</keyword>
<evidence type="ECO:0000256" key="8">
    <source>
        <dbReference type="PROSITE-ProRule" id="PRU00175"/>
    </source>
</evidence>
<dbReference type="PANTHER" id="PTHR22937:SF136">
    <property type="entry name" value="RING-TYPE E3 UBIQUITIN TRANSFERASE"/>
    <property type="match status" value="1"/>
</dbReference>
<name>A0A7C9AZ30_OPUST</name>
<feature type="compositionally biased region" description="Basic and acidic residues" evidence="9">
    <location>
        <begin position="26"/>
        <end position="35"/>
    </location>
</feature>
<dbReference type="InterPro" id="IPR013083">
    <property type="entry name" value="Znf_RING/FYVE/PHD"/>
</dbReference>
<feature type="compositionally biased region" description="Polar residues" evidence="9">
    <location>
        <begin position="177"/>
        <end position="200"/>
    </location>
</feature>
<feature type="compositionally biased region" description="Low complexity" evidence="9">
    <location>
        <begin position="81"/>
        <end position="90"/>
    </location>
</feature>
<dbReference type="EMBL" id="GISG01279665">
    <property type="protein sequence ID" value="MBA4678550.1"/>
    <property type="molecule type" value="Transcribed_RNA"/>
</dbReference>
<reference evidence="11" key="2">
    <citation type="submission" date="2020-07" db="EMBL/GenBank/DDBJ databases">
        <authorList>
            <person name="Vera ALvarez R."/>
            <person name="Arias-Moreno D.M."/>
            <person name="Jimenez-Jacinto V."/>
            <person name="Jimenez-Bremont J.F."/>
            <person name="Swaminathan K."/>
            <person name="Moose S.P."/>
            <person name="Guerrero-Gonzalez M.L."/>
            <person name="Marino-Ramirez L."/>
            <person name="Landsman D."/>
            <person name="Rodriguez-Kessler M."/>
            <person name="Delgado-Sanchez P."/>
        </authorList>
    </citation>
    <scope>NUCLEOTIDE SEQUENCE</scope>
    <source>
        <tissue evidence="11">Cladode</tissue>
    </source>
</reference>
<evidence type="ECO:0000256" key="1">
    <source>
        <dbReference type="ARBA" id="ARBA00000900"/>
    </source>
</evidence>
<dbReference type="InterPro" id="IPR001841">
    <property type="entry name" value="Znf_RING"/>
</dbReference>
<keyword evidence="6" id="KW-0833">Ubl conjugation pathway</keyword>
<feature type="compositionally biased region" description="Low complexity" evidence="9">
    <location>
        <begin position="13"/>
        <end position="25"/>
    </location>
</feature>
<dbReference type="EC" id="2.3.2.27" evidence="2"/>
<feature type="compositionally biased region" description="Polar residues" evidence="9">
    <location>
        <begin position="332"/>
        <end position="354"/>
    </location>
</feature>
<dbReference type="Gene3D" id="3.30.40.10">
    <property type="entry name" value="Zinc/RING finger domain, C3HC4 (zinc finger)"/>
    <property type="match status" value="1"/>
</dbReference>
<evidence type="ECO:0000259" key="10">
    <source>
        <dbReference type="PROSITE" id="PS50089"/>
    </source>
</evidence>
<feature type="compositionally biased region" description="Low complexity" evidence="9">
    <location>
        <begin position="312"/>
        <end position="328"/>
    </location>
</feature>
<dbReference type="GO" id="GO:0008270">
    <property type="term" value="F:zinc ion binding"/>
    <property type="evidence" value="ECO:0007669"/>
    <property type="project" value="UniProtKB-KW"/>
</dbReference>
<dbReference type="PANTHER" id="PTHR22937">
    <property type="entry name" value="E3 UBIQUITIN-PROTEIN LIGASE RNF165"/>
    <property type="match status" value="1"/>
</dbReference>
<feature type="region of interest" description="Disordered" evidence="9">
    <location>
        <begin position="1"/>
        <end position="200"/>
    </location>
</feature>
<feature type="region of interest" description="Disordered" evidence="9">
    <location>
        <begin position="218"/>
        <end position="377"/>
    </location>
</feature>
<keyword evidence="5 8" id="KW-0863">Zinc-finger</keyword>
<reference evidence="11" key="1">
    <citation type="journal article" date="2013" name="J. Plant Res.">
        <title>Effect of fungi and light on seed germination of three Opuntia species from semiarid lands of central Mexico.</title>
        <authorList>
            <person name="Delgado-Sanchez P."/>
            <person name="Jimenez-Bremont J.F."/>
            <person name="Guerrero-Gonzalez Mde L."/>
            <person name="Flores J."/>
        </authorList>
    </citation>
    <scope>NUCLEOTIDE SEQUENCE</scope>
    <source>
        <tissue evidence="11">Cladode</tissue>
    </source>
</reference>
<keyword evidence="7" id="KW-0862">Zinc</keyword>
<dbReference type="SUPFAM" id="SSF57850">
    <property type="entry name" value="RING/U-box"/>
    <property type="match status" value="1"/>
</dbReference>
<evidence type="ECO:0000256" key="4">
    <source>
        <dbReference type="ARBA" id="ARBA00022723"/>
    </source>
</evidence>
<evidence type="ECO:0000256" key="7">
    <source>
        <dbReference type="ARBA" id="ARBA00022833"/>
    </source>
</evidence>
<feature type="domain" description="RING-type" evidence="10">
    <location>
        <begin position="493"/>
        <end position="534"/>
    </location>
</feature>
<feature type="compositionally biased region" description="Basic and acidic residues" evidence="9">
    <location>
        <begin position="160"/>
        <end position="175"/>
    </location>
</feature>
<comment type="catalytic activity">
    <reaction evidence="1">
        <text>S-ubiquitinyl-[E2 ubiquitin-conjugating enzyme]-L-cysteine + [acceptor protein]-L-lysine = [E2 ubiquitin-conjugating enzyme]-L-cysteine + N(6)-ubiquitinyl-[acceptor protein]-L-lysine.</text>
        <dbReference type="EC" id="2.3.2.27"/>
    </reaction>
</comment>
<evidence type="ECO:0000313" key="11">
    <source>
        <dbReference type="EMBL" id="MBA4678550.1"/>
    </source>
</evidence>
<evidence type="ECO:0000256" key="9">
    <source>
        <dbReference type="SAM" id="MobiDB-lite"/>
    </source>
</evidence>
<dbReference type="AlphaFoldDB" id="A0A7C9AZ30"/>
<feature type="compositionally biased region" description="Basic and acidic residues" evidence="9">
    <location>
        <begin position="95"/>
        <end position="109"/>
    </location>
</feature>
<accession>A0A7C9AZ30</accession>
<feature type="compositionally biased region" description="Low complexity" evidence="9">
    <location>
        <begin position="265"/>
        <end position="274"/>
    </location>
</feature>
<sequence length="549" mass="60154">MDEYSSRRAAGGLVISRRSSSLVLRDSSESPRDRNVQVCSRVGCSSKLNPVKPSQVGSPSKSRTSKAPFRPPGLAKEVIGSSSKAAAAARTSRKPMSDVKRKSRSHIEIDSENSSVQEESEGISESSGKAQMRVHPDPEDNESAEHSSAGARSGSGPTNRLEKRNTQRFGLEGRDSPTGSSGSFAFKRTTQGTRNNGATTSRCNLKTLRCNSISDVVASGCSSSTEPTMGKSMDIGRKRVGESESSLPARGKKMSGPMMDDKRSGSSSHGISISDSRRTRNLSPAGDSEITSVRTRRSTARTRLANQENRSRLPLLESPLLTPSSSRPDISLDSTAFSSDNQFSAQNPSSQASSFRRPGSGGDHRRPNRSSGPYEFGISRSFMNRDNLRPYNLDGIAEMLLALERIEQEEEPTYEQLLVLETNLFLGGLAFHDQHRDMRLDIDNMSYEELLALEERIGTVSTGVPEEDLRKCLRRTTYHGITDCGENEDDVKCSICQEEYADGEDVGRLRCDHRYHAECIHQWLRLKNWCPICKASAVPPPSSPSPLLS</sequence>
<evidence type="ECO:0000256" key="2">
    <source>
        <dbReference type="ARBA" id="ARBA00012483"/>
    </source>
</evidence>
<dbReference type="InterPro" id="IPR045191">
    <property type="entry name" value="MBR1/2-like"/>
</dbReference>
<dbReference type="GO" id="GO:0061630">
    <property type="term" value="F:ubiquitin protein ligase activity"/>
    <property type="evidence" value="ECO:0007669"/>
    <property type="project" value="UniProtKB-EC"/>
</dbReference>